<dbReference type="Pfam" id="PF20684">
    <property type="entry name" value="Fung_rhodopsin"/>
    <property type="match status" value="1"/>
</dbReference>
<comment type="similarity">
    <text evidence="5">Belongs to the SAT4 family.</text>
</comment>
<evidence type="ECO:0000256" key="4">
    <source>
        <dbReference type="ARBA" id="ARBA00023136"/>
    </source>
</evidence>
<accession>A0AAD9E783</accession>
<feature type="transmembrane region" description="Helical" evidence="7">
    <location>
        <begin position="115"/>
        <end position="137"/>
    </location>
</feature>
<feature type="transmembrane region" description="Helical" evidence="7">
    <location>
        <begin position="20"/>
        <end position="43"/>
    </location>
</feature>
<evidence type="ECO:0000256" key="5">
    <source>
        <dbReference type="ARBA" id="ARBA00038359"/>
    </source>
</evidence>
<proteinExistence type="inferred from homology"/>
<name>A0AAD9E783_9PEZI</name>
<comment type="subcellular location">
    <subcellularLocation>
        <location evidence="1">Membrane</location>
        <topology evidence="1">Multi-pass membrane protein</topology>
    </subcellularLocation>
</comment>
<feature type="transmembrane region" description="Helical" evidence="7">
    <location>
        <begin position="149"/>
        <end position="174"/>
    </location>
</feature>
<organism evidence="9 10">
    <name type="scientific">Colletotrichum chrysophilum</name>
    <dbReference type="NCBI Taxonomy" id="1836956"/>
    <lineage>
        <taxon>Eukaryota</taxon>
        <taxon>Fungi</taxon>
        <taxon>Dikarya</taxon>
        <taxon>Ascomycota</taxon>
        <taxon>Pezizomycotina</taxon>
        <taxon>Sordariomycetes</taxon>
        <taxon>Hypocreomycetidae</taxon>
        <taxon>Glomerellales</taxon>
        <taxon>Glomerellaceae</taxon>
        <taxon>Colletotrichum</taxon>
        <taxon>Colletotrichum gloeosporioides species complex</taxon>
    </lineage>
</organism>
<dbReference type="Proteomes" id="UP001243330">
    <property type="component" value="Unassembled WGS sequence"/>
</dbReference>
<protein>
    <recommendedName>
        <fullName evidence="8">Rhodopsin domain-containing protein</fullName>
    </recommendedName>
</protein>
<keyword evidence="2 7" id="KW-0812">Transmembrane</keyword>
<keyword evidence="4 7" id="KW-0472">Membrane</keyword>
<dbReference type="AlphaFoldDB" id="A0AAD9E783"/>
<keyword evidence="3 7" id="KW-1133">Transmembrane helix</keyword>
<gene>
    <name evidence="9" type="ORF">CCHR01_17084</name>
</gene>
<dbReference type="GO" id="GO:0016020">
    <property type="term" value="C:membrane"/>
    <property type="evidence" value="ECO:0007669"/>
    <property type="project" value="UniProtKB-SubCell"/>
</dbReference>
<evidence type="ECO:0000259" key="8">
    <source>
        <dbReference type="Pfam" id="PF20684"/>
    </source>
</evidence>
<feature type="transmembrane region" description="Helical" evidence="7">
    <location>
        <begin position="186"/>
        <end position="205"/>
    </location>
</feature>
<evidence type="ECO:0000256" key="6">
    <source>
        <dbReference type="SAM" id="MobiDB-lite"/>
    </source>
</evidence>
<dbReference type="InterPro" id="IPR052337">
    <property type="entry name" value="SAT4-like"/>
</dbReference>
<comment type="caution">
    <text evidence="9">The sequence shown here is derived from an EMBL/GenBank/DDBJ whole genome shotgun (WGS) entry which is preliminary data.</text>
</comment>
<dbReference type="EMBL" id="JAQOWY010000575">
    <property type="protein sequence ID" value="KAK1840284.1"/>
    <property type="molecule type" value="Genomic_DNA"/>
</dbReference>
<dbReference type="InterPro" id="IPR049326">
    <property type="entry name" value="Rhodopsin_dom_fungi"/>
</dbReference>
<evidence type="ECO:0000256" key="3">
    <source>
        <dbReference type="ARBA" id="ARBA00022989"/>
    </source>
</evidence>
<evidence type="ECO:0000256" key="2">
    <source>
        <dbReference type="ARBA" id="ARBA00022692"/>
    </source>
</evidence>
<feature type="region of interest" description="Disordered" evidence="6">
    <location>
        <begin position="260"/>
        <end position="280"/>
    </location>
</feature>
<dbReference type="PANTHER" id="PTHR33048">
    <property type="entry name" value="PTH11-LIKE INTEGRAL MEMBRANE PROTEIN (AFU_ORTHOLOGUE AFUA_5G11245)"/>
    <property type="match status" value="1"/>
</dbReference>
<keyword evidence="10" id="KW-1185">Reference proteome</keyword>
<evidence type="ECO:0000256" key="1">
    <source>
        <dbReference type="ARBA" id="ARBA00004141"/>
    </source>
</evidence>
<evidence type="ECO:0000256" key="7">
    <source>
        <dbReference type="SAM" id="Phobius"/>
    </source>
</evidence>
<evidence type="ECO:0000313" key="10">
    <source>
        <dbReference type="Proteomes" id="UP001243330"/>
    </source>
</evidence>
<reference evidence="9" key="1">
    <citation type="submission" date="2023-01" db="EMBL/GenBank/DDBJ databases">
        <title>Colletotrichum chrysophilum M932 genome sequence.</title>
        <authorList>
            <person name="Baroncelli R."/>
        </authorList>
    </citation>
    <scope>NUCLEOTIDE SEQUENCE</scope>
    <source>
        <strain evidence="9">M932</strain>
    </source>
</reference>
<sequence>MNDLNMHPTITATPPPGNLVDLHYCVFGIGSGVATLLCFLRLCSRHHLRTLGRDDFAIQMKTMCYHSKDIPGDRFQVYAELSYNAAPAFMMSIGCAKMSILCFYLRTFPSPYFKAIARVTQGLVVMVTFPITLLLYLSRFEHLGLDDVALFLATAGANVAMDAVLLALPIPTVFALQMSWKKKSIVTSFFSLGLITMGTSIVRLYLLKGILGSSDLTWDAAPANITSFLEVNFHLICACMPAVYKFVKELKCFKAVSPNPTYQSHVSGTRQQPLESSSQTDCANSRVAPTWNQEGLCRKVNRAVRLVIGVQEEWMIRSELLTRTGIQHSSSILLACSQTGPLLSSADV</sequence>
<evidence type="ECO:0000313" key="9">
    <source>
        <dbReference type="EMBL" id="KAK1840284.1"/>
    </source>
</evidence>
<feature type="domain" description="Rhodopsin" evidence="8">
    <location>
        <begin position="60"/>
        <end position="247"/>
    </location>
</feature>
<dbReference type="PANTHER" id="PTHR33048:SF123">
    <property type="entry name" value="INTEGRAL MEMBRANE PROTEIN"/>
    <property type="match status" value="1"/>
</dbReference>